<name>A0A125QRX8_9BACI</name>
<reference evidence="1 2" key="1">
    <citation type="submission" date="2015-11" db="EMBL/GenBank/DDBJ databases">
        <title>Genome Sequence of Bacillus simplex strain VanAntwerpen2.</title>
        <authorList>
            <person name="Couger M.B."/>
        </authorList>
    </citation>
    <scope>NUCLEOTIDE SEQUENCE [LARGE SCALE GENOMIC DNA]</scope>
    <source>
        <strain evidence="1 2">VanAntwerpen02</strain>
    </source>
</reference>
<dbReference type="EMBL" id="LNNH01000022">
    <property type="protein sequence ID" value="KWW18693.1"/>
    <property type="molecule type" value="Genomic_DNA"/>
</dbReference>
<proteinExistence type="predicted"/>
<evidence type="ECO:0000313" key="2">
    <source>
        <dbReference type="Proteomes" id="UP000064189"/>
    </source>
</evidence>
<dbReference type="RefSeq" id="WP_061142375.1">
    <property type="nucleotide sequence ID" value="NZ_LNNH01000022.1"/>
</dbReference>
<evidence type="ECO:0000313" key="1">
    <source>
        <dbReference type="EMBL" id="KWW18693.1"/>
    </source>
</evidence>
<comment type="caution">
    <text evidence="1">The sequence shown here is derived from an EMBL/GenBank/DDBJ whole genome shotgun (WGS) entry which is preliminary data.</text>
</comment>
<sequence>MFNRSTNGKQHITPIICKMKNITYQKYHLYKKSYEREVLVIKNHGEDRGVNNKSISLFEAVNDQFDRFKIAKMSKEIDSGLILIDKKGNELHLSGCSCGYAGTDSHATLEILNKAGFEVNRRFVFCSKGFTLFHPNEEIELFGERL</sequence>
<gene>
    <name evidence="1" type="ORF">AS888_06925</name>
</gene>
<dbReference type="Proteomes" id="UP000064189">
    <property type="component" value="Unassembled WGS sequence"/>
</dbReference>
<keyword evidence="2" id="KW-1185">Reference proteome</keyword>
<organism evidence="1 2">
    <name type="scientific">Peribacillus simplex</name>
    <dbReference type="NCBI Taxonomy" id="1478"/>
    <lineage>
        <taxon>Bacteria</taxon>
        <taxon>Bacillati</taxon>
        <taxon>Bacillota</taxon>
        <taxon>Bacilli</taxon>
        <taxon>Bacillales</taxon>
        <taxon>Bacillaceae</taxon>
        <taxon>Peribacillus</taxon>
    </lineage>
</organism>
<dbReference type="AlphaFoldDB" id="A0A125QRX8"/>
<protein>
    <submittedName>
        <fullName evidence="1">Uncharacterized protein</fullName>
    </submittedName>
</protein>
<accession>A0A125QRX8</accession>